<evidence type="ECO:0000313" key="2">
    <source>
        <dbReference type="Proteomes" id="UP000887116"/>
    </source>
</evidence>
<accession>A0A8X6GF37</accession>
<reference evidence="1" key="1">
    <citation type="submission" date="2020-07" db="EMBL/GenBank/DDBJ databases">
        <title>Multicomponent nature underlies the extraordinary mechanical properties of spider dragline silk.</title>
        <authorList>
            <person name="Kono N."/>
            <person name="Nakamura H."/>
            <person name="Mori M."/>
            <person name="Yoshida Y."/>
            <person name="Ohtoshi R."/>
            <person name="Malay A.D."/>
            <person name="Moran D.A.P."/>
            <person name="Tomita M."/>
            <person name="Numata K."/>
            <person name="Arakawa K."/>
        </authorList>
    </citation>
    <scope>NUCLEOTIDE SEQUENCE</scope>
</reference>
<evidence type="ECO:0000313" key="1">
    <source>
        <dbReference type="EMBL" id="GFR01859.1"/>
    </source>
</evidence>
<comment type="caution">
    <text evidence="1">The sequence shown here is derived from an EMBL/GenBank/DDBJ whole genome shotgun (WGS) entry which is preliminary data.</text>
</comment>
<dbReference type="AlphaFoldDB" id="A0A8X6GF37"/>
<dbReference type="EMBL" id="BMAO01025328">
    <property type="protein sequence ID" value="GFR01859.1"/>
    <property type="molecule type" value="Genomic_DNA"/>
</dbReference>
<name>A0A8X6GF37_TRICU</name>
<keyword evidence="2" id="KW-1185">Reference proteome</keyword>
<protein>
    <submittedName>
        <fullName evidence="1">Uncharacterized protein</fullName>
    </submittedName>
</protein>
<proteinExistence type="predicted"/>
<sequence length="87" mass="9448">MLEVLIVAYVPSPSLHVVLPVSFEQSNFTILNPSNDLTQLNGTYTFPLANSADPRYTTAWSTVHPCILWTVQAQHSTGGSCVCSIVP</sequence>
<organism evidence="1 2">
    <name type="scientific">Trichonephila clavata</name>
    <name type="common">Joro spider</name>
    <name type="synonym">Nephila clavata</name>
    <dbReference type="NCBI Taxonomy" id="2740835"/>
    <lineage>
        <taxon>Eukaryota</taxon>
        <taxon>Metazoa</taxon>
        <taxon>Ecdysozoa</taxon>
        <taxon>Arthropoda</taxon>
        <taxon>Chelicerata</taxon>
        <taxon>Arachnida</taxon>
        <taxon>Araneae</taxon>
        <taxon>Araneomorphae</taxon>
        <taxon>Entelegynae</taxon>
        <taxon>Araneoidea</taxon>
        <taxon>Nephilidae</taxon>
        <taxon>Trichonephila</taxon>
    </lineage>
</organism>
<gene>
    <name evidence="1" type="primary">AVEN_160792_1</name>
    <name evidence="1" type="ORF">TNCT_570721</name>
</gene>
<dbReference type="Proteomes" id="UP000887116">
    <property type="component" value="Unassembled WGS sequence"/>
</dbReference>